<dbReference type="EMBL" id="LS423452">
    <property type="protein sequence ID" value="SPS05724.1"/>
    <property type="molecule type" value="Genomic_DNA"/>
</dbReference>
<proteinExistence type="predicted"/>
<organism evidence="1">
    <name type="scientific">Candidatus Nitrotoga fabula</name>
    <dbReference type="NCBI Taxonomy" id="2182327"/>
    <lineage>
        <taxon>Bacteria</taxon>
        <taxon>Pseudomonadati</taxon>
        <taxon>Pseudomonadota</taxon>
        <taxon>Betaproteobacteria</taxon>
        <taxon>Nitrosomonadales</taxon>
        <taxon>Gallionellaceae</taxon>
        <taxon>Candidatus Nitrotoga</taxon>
    </lineage>
</organism>
<gene>
    <name evidence="1" type="ORF">NITFAB_1314</name>
</gene>
<reference evidence="1" key="1">
    <citation type="submission" date="2018-05" db="EMBL/GenBank/DDBJ databases">
        <authorList>
            <person name="Lanie J.A."/>
            <person name="Ng W.-L."/>
            <person name="Kazmierczak K.M."/>
            <person name="Andrzejewski T.M."/>
            <person name="Davidsen T.M."/>
            <person name="Wayne K.J."/>
            <person name="Tettelin H."/>
            <person name="Glass J.I."/>
            <person name="Rusch D."/>
            <person name="Podicherti R."/>
            <person name="Tsui H.-C.T."/>
            <person name="Winkler M.E."/>
        </authorList>
    </citation>
    <scope>NUCLEOTIDE SEQUENCE</scope>
    <source>
        <strain evidence="1">KNB</strain>
    </source>
</reference>
<dbReference type="AlphaFoldDB" id="A0A2X0RDK2"/>
<evidence type="ECO:0000313" key="1">
    <source>
        <dbReference type="EMBL" id="SPS05724.1"/>
    </source>
</evidence>
<sequence>MIELEEGSRAAFSIKPNSFRGIARDTEYFRKFTVVPSIEFMVEDLILMVAYAICRNSAIFTRVNTFTDNAAFTKQRIEIYDDLSIEQRMGLYETLKLARFLPKLMFCLFEQTSLQNTIAHLREYQMKCWVTNTIFIRERSAWHPGSGWVTKGNLEVRS</sequence>
<name>A0A2X0RDK2_9PROT</name>
<accession>A0A2X0RDK2</accession>
<protein>
    <submittedName>
        <fullName evidence="1">Uncharacterized protein</fullName>
    </submittedName>
</protein>